<comment type="subunit">
    <text evidence="1">Heterodimer with UBC35 or UBC36.</text>
</comment>
<evidence type="ECO:0000313" key="4">
    <source>
        <dbReference type="Proteomes" id="UP001289374"/>
    </source>
</evidence>
<protein>
    <submittedName>
        <fullName evidence="3">Ubiquitin-conjugating enzyme E2 variant 1B</fullName>
    </submittedName>
</protein>
<dbReference type="InterPro" id="IPR016135">
    <property type="entry name" value="UBQ-conjugating_enzyme/RWD"/>
</dbReference>
<dbReference type="PROSITE" id="PS50127">
    <property type="entry name" value="UBC_2"/>
    <property type="match status" value="1"/>
</dbReference>
<sequence>MGSEGSSRVVVPRNFRLLEELERGEKGIGDGTVSYGMDDADDVYMQSWTGTIIGPPNTVHEGRIYQLKLFCGKDYPDNPPSVRFQTRINMSCVNQETGVVEPSLFPMLAAWKREYTMEDILMQLKKEMMSPQNRKLAQPSEGQVLNSQMNATVICLWTGNEDGRVEQKGIVLRCCIL</sequence>
<dbReference type="Pfam" id="PF00179">
    <property type="entry name" value="UQ_con"/>
    <property type="match status" value="1"/>
</dbReference>
<evidence type="ECO:0000259" key="2">
    <source>
        <dbReference type="PROSITE" id="PS50127"/>
    </source>
</evidence>
<accession>A0AAE2BW70</accession>
<dbReference type="FunFam" id="3.10.110.10:FF:000019">
    <property type="entry name" value="Ubiquitin-conjugating enzyme E2 variant 1C"/>
    <property type="match status" value="1"/>
</dbReference>
<evidence type="ECO:0000256" key="1">
    <source>
        <dbReference type="ARBA" id="ARBA00065118"/>
    </source>
</evidence>
<organism evidence="3 4">
    <name type="scientific">Sesamum angolense</name>
    <dbReference type="NCBI Taxonomy" id="2727404"/>
    <lineage>
        <taxon>Eukaryota</taxon>
        <taxon>Viridiplantae</taxon>
        <taxon>Streptophyta</taxon>
        <taxon>Embryophyta</taxon>
        <taxon>Tracheophyta</taxon>
        <taxon>Spermatophyta</taxon>
        <taxon>Magnoliopsida</taxon>
        <taxon>eudicotyledons</taxon>
        <taxon>Gunneridae</taxon>
        <taxon>Pentapetalae</taxon>
        <taxon>asterids</taxon>
        <taxon>lamiids</taxon>
        <taxon>Lamiales</taxon>
        <taxon>Pedaliaceae</taxon>
        <taxon>Sesamum</taxon>
    </lineage>
</organism>
<dbReference type="SUPFAM" id="SSF54495">
    <property type="entry name" value="UBC-like"/>
    <property type="match status" value="1"/>
</dbReference>
<reference evidence="3" key="2">
    <citation type="journal article" date="2024" name="Plant">
        <title>Genomic evolution and insights into agronomic trait innovations of Sesamum species.</title>
        <authorList>
            <person name="Miao H."/>
            <person name="Wang L."/>
            <person name="Qu L."/>
            <person name="Liu H."/>
            <person name="Sun Y."/>
            <person name="Le M."/>
            <person name="Wang Q."/>
            <person name="Wei S."/>
            <person name="Zheng Y."/>
            <person name="Lin W."/>
            <person name="Duan Y."/>
            <person name="Cao H."/>
            <person name="Xiong S."/>
            <person name="Wang X."/>
            <person name="Wei L."/>
            <person name="Li C."/>
            <person name="Ma Q."/>
            <person name="Ju M."/>
            <person name="Zhao R."/>
            <person name="Li G."/>
            <person name="Mu C."/>
            <person name="Tian Q."/>
            <person name="Mei H."/>
            <person name="Zhang T."/>
            <person name="Gao T."/>
            <person name="Zhang H."/>
        </authorList>
    </citation>
    <scope>NUCLEOTIDE SEQUENCE</scope>
    <source>
        <strain evidence="3">K16</strain>
    </source>
</reference>
<reference evidence="3" key="1">
    <citation type="submission" date="2020-06" db="EMBL/GenBank/DDBJ databases">
        <authorList>
            <person name="Li T."/>
            <person name="Hu X."/>
            <person name="Zhang T."/>
            <person name="Song X."/>
            <person name="Zhang H."/>
            <person name="Dai N."/>
            <person name="Sheng W."/>
            <person name="Hou X."/>
            <person name="Wei L."/>
        </authorList>
    </citation>
    <scope>NUCLEOTIDE SEQUENCE</scope>
    <source>
        <strain evidence="3">K16</strain>
        <tissue evidence="3">Leaf</tissue>
    </source>
</reference>
<dbReference type="CDD" id="cd23807">
    <property type="entry name" value="UEV_UBE2V"/>
    <property type="match status" value="1"/>
</dbReference>
<dbReference type="Proteomes" id="UP001289374">
    <property type="component" value="Unassembled WGS sequence"/>
</dbReference>
<gene>
    <name evidence="3" type="ORF">Sango_1114700</name>
</gene>
<feature type="domain" description="UBC core" evidence="2">
    <location>
        <begin position="12"/>
        <end position="177"/>
    </location>
</feature>
<dbReference type="Gene3D" id="3.10.110.10">
    <property type="entry name" value="Ubiquitin Conjugating Enzyme"/>
    <property type="match status" value="1"/>
</dbReference>
<comment type="caution">
    <text evidence="3">The sequence shown here is derived from an EMBL/GenBank/DDBJ whole genome shotgun (WGS) entry which is preliminary data.</text>
</comment>
<dbReference type="PANTHER" id="PTHR24068">
    <property type="entry name" value="UBIQUITIN-CONJUGATING ENZYME E2"/>
    <property type="match status" value="1"/>
</dbReference>
<keyword evidence="4" id="KW-1185">Reference proteome</keyword>
<evidence type="ECO:0000313" key="3">
    <source>
        <dbReference type="EMBL" id="KAK4400086.1"/>
    </source>
</evidence>
<dbReference type="SMART" id="SM00212">
    <property type="entry name" value="UBCc"/>
    <property type="match status" value="1"/>
</dbReference>
<dbReference type="AlphaFoldDB" id="A0AAE2BW70"/>
<name>A0AAE2BW70_9LAMI</name>
<dbReference type="EMBL" id="JACGWL010000006">
    <property type="protein sequence ID" value="KAK4400086.1"/>
    <property type="molecule type" value="Genomic_DNA"/>
</dbReference>
<dbReference type="InterPro" id="IPR000608">
    <property type="entry name" value="UBC"/>
</dbReference>
<proteinExistence type="predicted"/>